<dbReference type="AlphaFoldDB" id="A0A7C8MP14"/>
<feature type="chain" id="PRO_5029011729" description="Peptidase A1 domain-containing protein" evidence="1">
    <location>
        <begin position="20"/>
        <end position="337"/>
    </location>
</feature>
<organism evidence="2 3">
    <name type="scientific">Xylaria multiplex</name>
    <dbReference type="NCBI Taxonomy" id="323545"/>
    <lineage>
        <taxon>Eukaryota</taxon>
        <taxon>Fungi</taxon>
        <taxon>Dikarya</taxon>
        <taxon>Ascomycota</taxon>
        <taxon>Pezizomycotina</taxon>
        <taxon>Sordariomycetes</taxon>
        <taxon>Xylariomycetidae</taxon>
        <taxon>Xylariales</taxon>
        <taxon>Xylariaceae</taxon>
        <taxon>Xylaria</taxon>
    </lineage>
</organism>
<protein>
    <recommendedName>
        <fullName evidence="4">Peptidase A1 domain-containing protein</fullName>
    </recommendedName>
</protein>
<accession>A0A7C8MP14</accession>
<name>A0A7C8MP14_9PEZI</name>
<feature type="signal peptide" evidence="1">
    <location>
        <begin position="1"/>
        <end position="19"/>
    </location>
</feature>
<dbReference type="OrthoDB" id="3629846at2759"/>
<comment type="caution">
    <text evidence="2">The sequence shown here is derived from an EMBL/GenBank/DDBJ whole genome shotgun (WGS) entry which is preliminary data.</text>
</comment>
<dbReference type="EMBL" id="WUBL01000141">
    <property type="protein sequence ID" value="KAF2964667.1"/>
    <property type="molecule type" value="Genomic_DNA"/>
</dbReference>
<dbReference type="Proteomes" id="UP000481858">
    <property type="component" value="Unassembled WGS sequence"/>
</dbReference>
<dbReference type="InParanoid" id="A0A7C8MP14"/>
<sequence>MEISTLFILLLALDSSVHAFGEGPFQGWFQSVPDQIAGPLPVPSDLIVYQDQNPNVSRSATFNPFENTWAELGPDSVLRNAEWTWRVNVSQFYAPYNGSDAVPSDRQAFVSQTYDFSWSTEGNISEALDGATGPLCITQLNAWTDLPVNVTNGLTDGTSCIPALGQACVDAILNKTPRPSIEEGCKWGDYGRFDEMPECRGSFGRDRGLFGTFGAGFSLGDATNQINSGDTFWVNMSGPVLGYETWLYETVANQIQLLLFSALLPTSTQSNTSTVPGMELLCLRANNAKLPDFDINKDGIAVVGEVVLLSAGTSTTAGVDLLTYLGFMALIAGVVIG</sequence>
<evidence type="ECO:0008006" key="4">
    <source>
        <dbReference type="Google" id="ProtNLM"/>
    </source>
</evidence>
<keyword evidence="3" id="KW-1185">Reference proteome</keyword>
<reference evidence="2 3" key="1">
    <citation type="submission" date="2019-12" db="EMBL/GenBank/DDBJ databases">
        <title>Draft genome sequence of the ascomycete Xylaria multiplex DSM 110363.</title>
        <authorList>
            <person name="Buettner E."/>
            <person name="Kellner H."/>
        </authorList>
    </citation>
    <scope>NUCLEOTIDE SEQUENCE [LARGE SCALE GENOMIC DNA]</scope>
    <source>
        <strain evidence="2 3">DSM 110363</strain>
    </source>
</reference>
<proteinExistence type="predicted"/>
<keyword evidence="1" id="KW-0732">Signal</keyword>
<evidence type="ECO:0000313" key="2">
    <source>
        <dbReference type="EMBL" id="KAF2964667.1"/>
    </source>
</evidence>
<evidence type="ECO:0000256" key="1">
    <source>
        <dbReference type="SAM" id="SignalP"/>
    </source>
</evidence>
<evidence type="ECO:0000313" key="3">
    <source>
        <dbReference type="Proteomes" id="UP000481858"/>
    </source>
</evidence>
<gene>
    <name evidence="2" type="ORF">GQX73_g8890</name>
</gene>